<keyword evidence="1" id="KW-0472">Membrane</keyword>
<feature type="transmembrane region" description="Helical" evidence="1">
    <location>
        <begin position="53"/>
        <end position="72"/>
    </location>
</feature>
<dbReference type="eggNOG" id="ENOG502S47D">
    <property type="taxonomic scope" value="Eukaryota"/>
</dbReference>
<reference evidence="2 3" key="1">
    <citation type="journal article" date="2013" name="Proc. Natl. Acad. Sci. U.S.A.">
        <title>Fine-scale variation in meiotic recombination in Mimulus inferred from population shotgun sequencing.</title>
        <authorList>
            <person name="Hellsten U."/>
            <person name="Wright K.M."/>
            <person name="Jenkins J."/>
            <person name="Shu S."/>
            <person name="Yuan Y."/>
            <person name="Wessler S.R."/>
            <person name="Schmutz J."/>
            <person name="Willis J.H."/>
            <person name="Rokhsar D.S."/>
        </authorList>
    </citation>
    <scope>NUCLEOTIDE SEQUENCE [LARGE SCALE GENOMIC DNA]</scope>
    <source>
        <strain evidence="3">cv. DUN x IM62</strain>
    </source>
</reference>
<dbReference type="KEGG" id="egt:105957712"/>
<accession>A0A022RG49</accession>
<dbReference type="OMA" id="WFFFNSS"/>
<organism evidence="2 3">
    <name type="scientific">Erythranthe guttata</name>
    <name type="common">Yellow monkey flower</name>
    <name type="synonym">Mimulus guttatus</name>
    <dbReference type="NCBI Taxonomy" id="4155"/>
    <lineage>
        <taxon>Eukaryota</taxon>
        <taxon>Viridiplantae</taxon>
        <taxon>Streptophyta</taxon>
        <taxon>Embryophyta</taxon>
        <taxon>Tracheophyta</taxon>
        <taxon>Spermatophyta</taxon>
        <taxon>Magnoliopsida</taxon>
        <taxon>eudicotyledons</taxon>
        <taxon>Gunneridae</taxon>
        <taxon>Pentapetalae</taxon>
        <taxon>asterids</taxon>
        <taxon>lamiids</taxon>
        <taxon>Lamiales</taxon>
        <taxon>Phrymaceae</taxon>
        <taxon>Erythranthe</taxon>
    </lineage>
</organism>
<keyword evidence="3" id="KW-1185">Reference proteome</keyword>
<feature type="transmembrane region" description="Helical" evidence="1">
    <location>
        <begin position="21"/>
        <end position="41"/>
    </location>
</feature>
<dbReference type="OrthoDB" id="1921056at2759"/>
<dbReference type="STRING" id="4155.A0A022RG49"/>
<proteinExistence type="predicted"/>
<dbReference type="PhylomeDB" id="A0A022RG49"/>
<name>A0A022RG49_ERYGU</name>
<evidence type="ECO:0000313" key="2">
    <source>
        <dbReference type="EMBL" id="EYU37875.1"/>
    </source>
</evidence>
<dbReference type="PANTHER" id="PTHR33306">
    <property type="entry name" value="EXPRESSED PROTEIN-RELATED-RELATED"/>
    <property type="match status" value="1"/>
</dbReference>
<dbReference type="Proteomes" id="UP000030748">
    <property type="component" value="Unassembled WGS sequence"/>
</dbReference>
<protein>
    <submittedName>
        <fullName evidence="2">Uncharacterized protein</fullName>
    </submittedName>
</protein>
<keyword evidence="1" id="KW-0812">Transmembrane</keyword>
<dbReference type="PANTHER" id="PTHR33306:SF7">
    <property type="entry name" value="EXPRESSED PROTEIN"/>
    <property type="match status" value="1"/>
</dbReference>
<feature type="transmembrane region" description="Helical" evidence="1">
    <location>
        <begin position="104"/>
        <end position="123"/>
    </location>
</feature>
<keyword evidence="1" id="KW-1133">Transmembrane helix</keyword>
<sequence length="133" mass="15385">MAYRRSTSSSIMEAFSLNPMPYPVLLFSCLIFLFLGLQWYVSYESVVEAAEESMGWLLMAAPLVLLFAVRWLSTLENRPEWWFPGTSPPWDSRRRNYFRSSEEGGSPWGVAALIVLLLVLVQYQSVFLESWFV</sequence>
<evidence type="ECO:0000313" key="3">
    <source>
        <dbReference type="Proteomes" id="UP000030748"/>
    </source>
</evidence>
<dbReference type="PROSITE" id="PS51257">
    <property type="entry name" value="PROKAR_LIPOPROTEIN"/>
    <property type="match status" value="1"/>
</dbReference>
<dbReference type="AlphaFoldDB" id="A0A022RG49"/>
<gene>
    <name evidence="2" type="ORF">MIMGU_mgv1a027157mg</name>
</gene>
<evidence type="ECO:0000256" key="1">
    <source>
        <dbReference type="SAM" id="Phobius"/>
    </source>
</evidence>
<dbReference type="EMBL" id="KI630513">
    <property type="protein sequence ID" value="EYU37875.1"/>
    <property type="molecule type" value="Genomic_DNA"/>
</dbReference>